<evidence type="ECO:0000313" key="2">
    <source>
        <dbReference type="Proteomes" id="UP000541421"/>
    </source>
</evidence>
<organism evidence="1 2">
    <name type="scientific">Pelistega europaea</name>
    <dbReference type="NCBI Taxonomy" id="106147"/>
    <lineage>
        <taxon>Bacteria</taxon>
        <taxon>Pseudomonadati</taxon>
        <taxon>Pseudomonadota</taxon>
        <taxon>Betaproteobacteria</taxon>
        <taxon>Burkholderiales</taxon>
        <taxon>Alcaligenaceae</taxon>
        <taxon>Pelistega</taxon>
    </lineage>
</organism>
<sequence>MGWVQGLNPYFGDYSDIYEGDVFYNGFCVVILIDNPEEFKDKNKIKEHIKEAIKHAKAVGFNFMEEDYNKDLRMVFLSYTPSIMETVAGVGKYLNTFSNTPSLSYPKDSIIAYGDVSLDGSFSIYTKFNPSLYERRIRYINENGK</sequence>
<comment type="caution">
    <text evidence="1">The sequence shown here is derived from an EMBL/GenBank/DDBJ whole genome shotgun (WGS) entry which is preliminary data.</text>
</comment>
<dbReference type="Proteomes" id="UP000541421">
    <property type="component" value="Unassembled WGS sequence"/>
</dbReference>
<evidence type="ECO:0000313" key="1">
    <source>
        <dbReference type="EMBL" id="NOL50539.1"/>
    </source>
</evidence>
<dbReference type="AlphaFoldDB" id="A0A7Y4LBJ3"/>
<keyword evidence="2" id="KW-1185">Reference proteome</keyword>
<dbReference type="RefSeq" id="WP_171589524.1">
    <property type="nucleotide sequence ID" value="NZ_JABGBO010000015.1"/>
</dbReference>
<gene>
    <name evidence="1" type="ORF">HKX40_10415</name>
</gene>
<reference evidence="1 2" key="1">
    <citation type="submission" date="2020-05" db="EMBL/GenBank/DDBJ databases">
        <authorList>
            <person name="Niu N."/>
        </authorList>
    </citation>
    <scope>NUCLEOTIDE SEQUENCE [LARGE SCALE GENOMIC DNA]</scope>
    <source>
        <strain evidence="1 2">LMG10982</strain>
    </source>
</reference>
<protein>
    <submittedName>
        <fullName evidence="1">Uncharacterized protein</fullName>
    </submittedName>
</protein>
<proteinExistence type="predicted"/>
<name>A0A7Y4LBJ3_9BURK</name>
<dbReference type="EMBL" id="JABGBO010000015">
    <property type="protein sequence ID" value="NOL50539.1"/>
    <property type="molecule type" value="Genomic_DNA"/>
</dbReference>
<accession>A0A7Y4LBJ3</accession>